<proteinExistence type="inferred from homology"/>
<keyword evidence="6" id="KW-1185">Reference proteome</keyword>
<comment type="similarity">
    <text evidence="2">Belongs to the bacterial solute-binding protein SsuA/TauA family.</text>
</comment>
<protein>
    <submittedName>
        <fullName evidence="5">ABC transporter substrate-binding protein</fullName>
    </submittedName>
</protein>
<dbReference type="SUPFAM" id="SSF53850">
    <property type="entry name" value="Periplasmic binding protein-like II"/>
    <property type="match status" value="1"/>
</dbReference>
<sequence>MSARRLIVGAGAARFNWLPVFVAERTGGFAKRDLEIEIVRTGAVDKATAAVLSGDIDLAITPPEGAIRNAINGGGLRVIAGNTNALPLTLVASARFPTIESLRGARLGTSSLTEGTALYTMEMLRAHGLEYPADYEFVIAGVHPARWAALQDGTIDAAVQPAPLNFIAIDQGYTDLGEVSDYVPSIVFTAMIVDAFHAQQKVTEIVAFMEAVQEATEFIYNGTDDALLIDILAEIGEADGDYAQRAVDYMRSKHVFPRTMEIPNEAFETSVRLMVKANVITEAEAANARRVLDSVFLDAMRAAGSSTARIERSVS</sequence>
<dbReference type="PANTHER" id="PTHR30024">
    <property type="entry name" value="ALIPHATIC SULFONATES-BINDING PROTEIN-RELATED"/>
    <property type="match status" value="1"/>
</dbReference>
<dbReference type="RefSeq" id="WP_345067265.1">
    <property type="nucleotide sequence ID" value="NZ_BAABCN010000007.1"/>
</dbReference>
<gene>
    <name evidence="5" type="ORF">GCM10022381_25850</name>
</gene>
<evidence type="ECO:0000313" key="6">
    <source>
        <dbReference type="Proteomes" id="UP001501803"/>
    </source>
</evidence>
<dbReference type="PANTHER" id="PTHR30024:SF47">
    <property type="entry name" value="TAURINE-BINDING PERIPLASMIC PROTEIN"/>
    <property type="match status" value="1"/>
</dbReference>
<dbReference type="InterPro" id="IPR015168">
    <property type="entry name" value="SsuA/THI5"/>
</dbReference>
<evidence type="ECO:0000313" key="5">
    <source>
        <dbReference type="EMBL" id="GAA3882402.1"/>
    </source>
</evidence>
<comment type="subcellular location">
    <subcellularLocation>
        <location evidence="1">Periplasm</location>
    </subcellularLocation>
</comment>
<evidence type="ECO:0000256" key="2">
    <source>
        <dbReference type="ARBA" id="ARBA00010742"/>
    </source>
</evidence>
<feature type="domain" description="SsuA/THI5-like" evidence="4">
    <location>
        <begin position="15"/>
        <end position="222"/>
    </location>
</feature>
<keyword evidence="3" id="KW-0732">Signal</keyword>
<name>A0ABP7KQ37_9MICO</name>
<reference evidence="6" key="1">
    <citation type="journal article" date="2019" name="Int. J. Syst. Evol. Microbiol.">
        <title>The Global Catalogue of Microorganisms (GCM) 10K type strain sequencing project: providing services to taxonomists for standard genome sequencing and annotation.</title>
        <authorList>
            <consortium name="The Broad Institute Genomics Platform"/>
            <consortium name="The Broad Institute Genome Sequencing Center for Infectious Disease"/>
            <person name="Wu L."/>
            <person name="Ma J."/>
        </authorList>
    </citation>
    <scope>NUCLEOTIDE SEQUENCE [LARGE SCALE GENOMIC DNA]</scope>
    <source>
        <strain evidence="6">JCM 17021</strain>
    </source>
</reference>
<organism evidence="5 6">
    <name type="scientific">Leifsonia kafniensis</name>
    <dbReference type="NCBI Taxonomy" id="475957"/>
    <lineage>
        <taxon>Bacteria</taxon>
        <taxon>Bacillati</taxon>
        <taxon>Actinomycetota</taxon>
        <taxon>Actinomycetes</taxon>
        <taxon>Micrococcales</taxon>
        <taxon>Microbacteriaceae</taxon>
        <taxon>Leifsonia</taxon>
    </lineage>
</organism>
<comment type="caution">
    <text evidence="5">The sequence shown here is derived from an EMBL/GenBank/DDBJ whole genome shotgun (WGS) entry which is preliminary data.</text>
</comment>
<evidence type="ECO:0000256" key="3">
    <source>
        <dbReference type="ARBA" id="ARBA00022729"/>
    </source>
</evidence>
<evidence type="ECO:0000259" key="4">
    <source>
        <dbReference type="Pfam" id="PF09084"/>
    </source>
</evidence>
<dbReference type="Pfam" id="PF09084">
    <property type="entry name" value="NMT1"/>
    <property type="match status" value="1"/>
</dbReference>
<evidence type="ECO:0000256" key="1">
    <source>
        <dbReference type="ARBA" id="ARBA00004418"/>
    </source>
</evidence>
<accession>A0ABP7KQ37</accession>
<dbReference type="Proteomes" id="UP001501803">
    <property type="component" value="Unassembled WGS sequence"/>
</dbReference>
<dbReference type="EMBL" id="BAABCN010000007">
    <property type="protein sequence ID" value="GAA3882402.1"/>
    <property type="molecule type" value="Genomic_DNA"/>
</dbReference>
<dbReference type="Gene3D" id="3.40.190.10">
    <property type="entry name" value="Periplasmic binding protein-like II"/>
    <property type="match status" value="2"/>
</dbReference>